<dbReference type="EMBL" id="ML119747">
    <property type="protein sequence ID" value="RPA76278.1"/>
    <property type="molecule type" value="Genomic_DNA"/>
</dbReference>
<dbReference type="AlphaFoldDB" id="A0A3N4HUS6"/>
<protein>
    <submittedName>
        <fullName evidence="2">Uncharacterized protein</fullName>
    </submittedName>
</protein>
<evidence type="ECO:0000313" key="3">
    <source>
        <dbReference type="Proteomes" id="UP000275078"/>
    </source>
</evidence>
<evidence type="ECO:0000313" key="2">
    <source>
        <dbReference type="EMBL" id="RPA76278.1"/>
    </source>
</evidence>
<name>A0A3N4HUS6_ASCIM</name>
<reference evidence="2 3" key="1">
    <citation type="journal article" date="2018" name="Nat. Ecol. Evol.">
        <title>Pezizomycetes genomes reveal the molecular basis of ectomycorrhizal truffle lifestyle.</title>
        <authorList>
            <person name="Murat C."/>
            <person name="Payen T."/>
            <person name="Noel B."/>
            <person name="Kuo A."/>
            <person name="Morin E."/>
            <person name="Chen J."/>
            <person name="Kohler A."/>
            <person name="Krizsan K."/>
            <person name="Balestrini R."/>
            <person name="Da Silva C."/>
            <person name="Montanini B."/>
            <person name="Hainaut M."/>
            <person name="Levati E."/>
            <person name="Barry K.W."/>
            <person name="Belfiori B."/>
            <person name="Cichocki N."/>
            <person name="Clum A."/>
            <person name="Dockter R.B."/>
            <person name="Fauchery L."/>
            <person name="Guy J."/>
            <person name="Iotti M."/>
            <person name="Le Tacon F."/>
            <person name="Lindquist E.A."/>
            <person name="Lipzen A."/>
            <person name="Malagnac F."/>
            <person name="Mello A."/>
            <person name="Molinier V."/>
            <person name="Miyauchi S."/>
            <person name="Poulain J."/>
            <person name="Riccioni C."/>
            <person name="Rubini A."/>
            <person name="Sitrit Y."/>
            <person name="Splivallo R."/>
            <person name="Traeger S."/>
            <person name="Wang M."/>
            <person name="Zifcakova L."/>
            <person name="Wipf D."/>
            <person name="Zambonelli A."/>
            <person name="Paolocci F."/>
            <person name="Nowrousian M."/>
            <person name="Ottonello S."/>
            <person name="Baldrian P."/>
            <person name="Spatafora J.W."/>
            <person name="Henrissat B."/>
            <person name="Nagy L.G."/>
            <person name="Aury J.M."/>
            <person name="Wincker P."/>
            <person name="Grigoriev I.V."/>
            <person name="Bonfante P."/>
            <person name="Martin F.M."/>
        </authorList>
    </citation>
    <scope>NUCLEOTIDE SEQUENCE [LARGE SCALE GENOMIC DNA]</scope>
    <source>
        <strain evidence="2 3">RN42</strain>
    </source>
</reference>
<keyword evidence="3" id="KW-1185">Reference proteome</keyword>
<accession>A0A3N4HUS6</accession>
<feature type="signal peptide" evidence="1">
    <location>
        <begin position="1"/>
        <end position="18"/>
    </location>
</feature>
<evidence type="ECO:0000256" key="1">
    <source>
        <dbReference type="SAM" id="SignalP"/>
    </source>
</evidence>
<proteinExistence type="predicted"/>
<organism evidence="2 3">
    <name type="scientific">Ascobolus immersus RN42</name>
    <dbReference type="NCBI Taxonomy" id="1160509"/>
    <lineage>
        <taxon>Eukaryota</taxon>
        <taxon>Fungi</taxon>
        <taxon>Dikarya</taxon>
        <taxon>Ascomycota</taxon>
        <taxon>Pezizomycotina</taxon>
        <taxon>Pezizomycetes</taxon>
        <taxon>Pezizales</taxon>
        <taxon>Ascobolaceae</taxon>
        <taxon>Ascobolus</taxon>
    </lineage>
</organism>
<keyword evidence="1" id="KW-0732">Signal</keyword>
<dbReference type="Proteomes" id="UP000275078">
    <property type="component" value="Unassembled WGS sequence"/>
</dbReference>
<feature type="chain" id="PRO_5018279232" evidence="1">
    <location>
        <begin position="19"/>
        <end position="149"/>
    </location>
</feature>
<sequence length="149" mass="18175">MFILLQTCTMFILFTINGNECTIYQQYLLFKTIQICNQNLKEATGVFNNQKQDDNIYNSPNPDDDETETQGWILVRITFLSLEEKNYHQEYYPSFYYYFWVADVELNYWRLMLEIEEERMRNTFPNSREYDYILGMIPLIDSPVVWQRY</sequence>
<gene>
    <name evidence="2" type="ORF">BJ508DRAFT_311195</name>
</gene>